<dbReference type="GO" id="GO:0016509">
    <property type="term" value="F:long-chain (3S)-3-hydroxyacyl-CoA dehydrogenase (NAD+) activity"/>
    <property type="evidence" value="ECO:0007669"/>
    <property type="project" value="TreeGrafter"/>
</dbReference>
<sequence length="719" mass="79294">MIRYTVEDQIATIAFNMENAPMNVLNEESIKAFDEAIDKAISDTNVKGIIVTSDKKEFVAGADLNMLLKNASLEQSYAMISYLHKVFRKYESCKKPVVAAINGTALGGGYELCLACHYRIALNDTKIQIGLPEVLIGLFPGGGGTQRLPRMIGIEKALPLLLEGKKLNPERALKEGLINELAESKEELLQKAKNWILANPRALQPWDEIDKKGNVVGMQNYKVPGGNVQSPKGVQTFIAGTALLQGKTQGNYPAPQAIMECVYEGLQVSIDDGLMIEAKHFARISQTPEAKNMIRTLFFAMNEANKGAARPKDIPTADVKKVGILGAGMMGAGIAYVSAIAGIEVVLKDTSVENAEKGKDYSRNLLKKEIERGRYSQAQAEEILARIHTTAEAKDMQGCDLVIEAVFENRELKNQVTQETEIFLNEKAIFASNTSTLPITGLAEASKRPENFIGLHFFSPVDKMMLVEIIMGKKTSPYALAVSIDYVKKIKKTPIVVNDSRGFYTSRVFGTYTAESITMLSEGISPALIEAAGKAAGMPVGGLDVSDAVALDLMYKIYLQTEKDTGIKVTDTPDGRVVKKFVEELGRVGKKAKKGFYEYPEDEPKRLWSGLKDIFPPAPIQPDIEELKKRILYRQVIETVKCFEENVVTTLRDADVGSILAWGFPPYTGGALSFIDYVGVENFVKEADRLANTYGERFRPTARLREIAQSGKSFREFYQ</sequence>
<keyword evidence="11" id="KW-0511">Multifunctional enzyme</keyword>
<protein>
    <recommendedName>
        <fullName evidence="4">enoyl-CoA hydratase</fullName>
        <ecNumber evidence="4">4.2.1.17</ecNumber>
    </recommendedName>
</protein>
<dbReference type="Gene3D" id="1.10.1040.50">
    <property type="match status" value="1"/>
</dbReference>
<evidence type="ECO:0000256" key="6">
    <source>
        <dbReference type="ARBA" id="ARBA00022963"/>
    </source>
</evidence>
<evidence type="ECO:0000256" key="8">
    <source>
        <dbReference type="ARBA" id="ARBA00023027"/>
    </source>
</evidence>
<gene>
    <name evidence="16" type="ORF">Rain11_0916</name>
</gene>
<evidence type="ECO:0000259" key="15">
    <source>
        <dbReference type="Pfam" id="PF02737"/>
    </source>
</evidence>
<dbReference type="InterPro" id="IPR008927">
    <property type="entry name" value="6-PGluconate_DH-like_C_sf"/>
</dbReference>
<dbReference type="GO" id="GO:0070403">
    <property type="term" value="F:NAD+ binding"/>
    <property type="evidence" value="ECO:0007669"/>
    <property type="project" value="InterPro"/>
</dbReference>
<dbReference type="Proteomes" id="UP000233387">
    <property type="component" value="Unassembled WGS sequence"/>
</dbReference>
<dbReference type="OrthoDB" id="9771883at2"/>
<dbReference type="Pfam" id="PF00378">
    <property type="entry name" value="ECH_1"/>
    <property type="match status" value="1"/>
</dbReference>
<comment type="similarity">
    <text evidence="13">Belongs to the enoyl-CoA hydratase/isomerase family.</text>
</comment>
<dbReference type="SUPFAM" id="SSF48179">
    <property type="entry name" value="6-phosphogluconate dehydrogenase C-terminal domain-like"/>
    <property type="match status" value="2"/>
</dbReference>
<comment type="similarity">
    <text evidence="3">In the N-terminal section; belongs to the enoyl-CoA hydratase/isomerase family.</text>
</comment>
<evidence type="ECO:0000313" key="16">
    <source>
        <dbReference type="EMBL" id="PKQ70112.1"/>
    </source>
</evidence>
<dbReference type="RefSeq" id="WP_101358178.1">
    <property type="nucleotide sequence ID" value="NZ_NKXO01000011.1"/>
</dbReference>
<keyword evidence="7" id="KW-0560">Oxidoreductase</keyword>
<dbReference type="UniPathway" id="UPA00659"/>
<comment type="catalytic activity">
    <reaction evidence="12">
        <text>a (3S)-3-hydroxyacyl-CoA + NAD(+) = a 3-oxoacyl-CoA + NADH + H(+)</text>
        <dbReference type="Rhea" id="RHEA:22432"/>
        <dbReference type="ChEBI" id="CHEBI:15378"/>
        <dbReference type="ChEBI" id="CHEBI:57318"/>
        <dbReference type="ChEBI" id="CHEBI:57540"/>
        <dbReference type="ChEBI" id="CHEBI:57945"/>
        <dbReference type="ChEBI" id="CHEBI:90726"/>
        <dbReference type="EC" id="1.1.1.35"/>
    </reaction>
</comment>
<comment type="pathway">
    <text evidence="1">Lipid metabolism; fatty acid beta-oxidation.</text>
</comment>
<dbReference type="PANTHER" id="PTHR43612:SF3">
    <property type="entry name" value="TRIFUNCTIONAL ENZYME SUBUNIT ALPHA, MITOCHONDRIAL"/>
    <property type="match status" value="1"/>
</dbReference>
<dbReference type="FunFam" id="3.40.50.720:FF:000009">
    <property type="entry name" value="Fatty oxidation complex, alpha subunit"/>
    <property type="match status" value="1"/>
</dbReference>
<dbReference type="FunFam" id="3.90.226.10:FF:000011">
    <property type="entry name" value="Fatty acid oxidation complex subunit alpha"/>
    <property type="match status" value="1"/>
</dbReference>
<dbReference type="Pfam" id="PF02737">
    <property type="entry name" value="3HCDH_N"/>
    <property type="match status" value="1"/>
</dbReference>
<evidence type="ECO:0000256" key="7">
    <source>
        <dbReference type="ARBA" id="ARBA00023002"/>
    </source>
</evidence>
<dbReference type="SUPFAM" id="SSF52096">
    <property type="entry name" value="ClpP/crotonase"/>
    <property type="match status" value="1"/>
</dbReference>
<dbReference type="CDD" id="cd06558">
    <property type="entry name" value="crotonase-like"/>
    <property type="match status" value="1"/>
</dbReference>
<dbReference type="InterPro" id="IPR006108">
    <property type="entry name" value="3HC_DH_C"/>
</dbReference>
<dbReference type="InterPro" id="IPR018376">
    <property type="entry name" value="Enoyl-CoA_hyd/isom_CS"/>
</dbReference>
<keyword evidence="10" id="KW-0456">Lyase</keyword>
<comment type="similarity">
    <text evidence="2">In the central section; belongs to the 3-hydroxyacyl-CoA dehydrogenase family.</text>
</comment>
<evidence type="ECO:0000256" key="2">
    <source>
        <dbReference type="ARBA" id="ARBA00007005"/>
    </source>
</evidence>
<accession>A0A2N3IIE7</accession>
<dbReference type="InterPro" id="IPR050136">
    <property type="entry name" value="FA_oxidation_alpha_subunit"/>
</dbReference>
<dbReference type="InterPro" id="IPR029045">
    <property type="entry name" value="ClpP/crotonase-like_dom_sf"/>
</dbReference>
<evidence type="ECO:0000256" key="13">
    <source>
        <dbReference type="RuleBase" id="RU003707"/>
    </source>
</evidence>
<evidence type="ECO:0000259" key="14">
    <source>
        <dbReference type="Pfam" id="PF00725"/>
    </source>
</evidence>
<feature type="domain" description="3-hydroxyacyl-CoA dehydrogenase C-terminal" evidence="14">
    <location>
        <begin position="502"/>
        <end position="599"/>
    </location>
</feature>
<dbReference type="GO" id="GO:0004300">
    <property type="term" value="F:enoyl-CoA hydratase activity"/>
    <property type="evidence" value="ECO:0007669"/>
    <property type="project" value="UniProtKB-EC"/>
</dbReference>
<evidence type="ECO:0000313" key="17">
    <source>
        <dbReference type="Proteomes" id="UP000233387"/>
    </source>
</evidence>
<comment type="caution">
    <text evidence="16">The sequence shown here is derived from an EMBL/GenBank/DDBJ whole genome shotgun (WGS) entry which is preliminary data.</text>
</comment>
<reference evidence="16 17" key="1">
    <citation type="submission" date="2017-06" db="EMBL/GenBank/DDBJ databases">
        <title>Raineya orbicola gen. nov., sp. nov. a slightly thermophilic bacterium of the phylum Bacteroidetes and the description of Raineyaceae fam. nov.</title>
        <authorList>
            <person name="Albuquerque L."/>
            <person name="Polonia A.R.M."/>
            <person name="Barroso C."/>
            <person name="Froufe H.J.C."/>
            <person name="Lage O."/>
            <person name="Lobo-Da-Cunha A."/>
            <person name="Egas C."/>
            <person name="Da Costa M.S."/>
        </authorList>
    </citation>
    <scope>NUCLEOTIDE SEQUENCE [LARGE SCALE GENOMIC DNA]</scope>
    <source>
        <strain evidence="16 17">SPSPC-11</strain>
    </source>
</reference>
<dbReference type="InterPro" id="IPR006176">
    <property type="entry name" value="3-OHacyl-CoA_DH_NAD-bd"/>
</dbReference>
<keyword evidence="9" id="KW-0443">Lipid metabolism</keyword>
<dbReference type="PANTHER" id="PTHR43612">
    <property type="entry name" value="TRIFUNCTIONAL ENZYME SUBUNIT ALPHA"/>
    <property type="match status" value="1"/>
</dbReference>
<keyword evidence="6" id="KW-0442">Lipid degradation</keyword>
<dbReference type="Pfam" id="PF00725">
    <property type="entry name" value="3HCDH"/>
    <property type="match status" value="1"/>
</dbReference>
<proteinExistence type="inferred from homology"/>
<dbReference type="EMBL" id="NKXO01000011">
    <property type="protein sequence ID" value="PKQ70112.1"/>
    <property type="molecule type" value="Genomic_DNA"/>
</dbReference>
<evidence type="ECO:0000256" key="9">
    <source>
        <dbReference type="ARBA" id="ARBA00023098"/>
    </source>
</evidence>
<evidence type="ECO:0000256" key="3">
    <source>
        <dbReference type="ARBA" id="ARBA00008750"/>
    </source>
</evidence>
<evidence type="ECO:0000256" key="4">
    <source>
        <dbReference type="ARBA" id="ARBA00012076"/>
    </source>
</evidence>
<evidence type="ECO:0000256" key="11">
    <source>
        <dbReference type="ARBA" id="ARBA00023268"/>
    </source>
</evidence>
<dbReference type="Gene3D" id="3.40.50.720">
    <property type="entry name" value="NAD(P)-binding Rossmann-like Domain"/>
    <property type="match status" value="1"/>
</dbReference>
<dbReference type="EC" id="4.2.1.17" evidence="4"/>
<organism evidence="16 17">
    <name type="scientific">Raineya orbicola</name>
    <dbReference type="NCBI Taxonomy" id="2016530"/>
    <lineage>
        <taxon>Bacteria</taxon>
        <taxon>Pseudomonadati</taxon>
        <taxon>Bacteroidota</taxon>
        <taxon>Cytophagia</taxon>
        <taxon>Cytophagales</taxon>
        <taxon>Raineyaceae</taxon>
        <taxon>Raineya</taxon>
    </lineage>
</organism>
<dbReference type="InterPro" id="IPR036291">
    <property type="entry name" value="NAD(P)-bd_dom_sf"/>
</dbReference>
<evidence type="ECO:0000256" key="12">
    <source>
        <dbReference type="ARBA" id="ARBA00049556"/>
    </source>
</evidence>
<dbReference type="GO" id="GO:0006635">
    <property type="term" value="P:fatty acid beta-oxidation"/>
    <property type="evidence" value="ECO:0007669"/>
    <property type="project" value="UniProtKB-UniPathway"/>
</dbReference>
<evidence type="ECO:0000256" key="1">
    <source>
        <dbReference type="ARBA" id="ARBA00005005"/>
    </source>
</evidence>
<feature type="domain" description="3-hydroxyacyl-CoA dehydrogenase NAD binding" evidence="15">
    <location>
        <begin position="321"/>
        <end position="499"/>
    </location>
</feature>
<keyword evidence="17" id="KW-1185">Reference proteome</keyword>
<dbReference type="SUPFAM" id="SSF51735">
    <property type="entry name" value="NAD(P)-binding Rossmann-fold domains"/>
    <property type="match status" value="1"/>
</dbReference>
<keyword evidence="8" id="KW-0520">NAD</keyword>
<keyword evidence="5" id="KW-0276">Fatty acid metabolism</keyword>
<evidence type="ECO:0000256" key="10">
    <source>
        <dbReference type="ARBA" id="ARBA00023239"/>
    </source>
</evidence>
<dbReference type="AlphaFoldDB" id="A0A2N3IIE7"/>
<dbReference type="InterPro" id="IPR001753">
    <property type="entry name" value="Enoyl-CoA_hydra/iso"/>
</dbReference>
<dbReference type="PROSITE" id="PS00166">
    <property type="entry name" value="ENOYL_COA_HYDRATASE"/>
    <property type="match status" value="1"/>
</dbReference>
<name>A0A2N3IIE7_9BACT</name>
<dbReference type="Gene3D" id="3.90.226.10">
    <property type="entry name" value="2-enoyl-CoA Hydratase, Chain A, domain 1"/>
    <property type="match status" value="1"/>
</dbReference>
<evidence type="ECO:0000256" key="5">
    <source>
        <dbReference type="ARBA" id="ARBA00022832"/>
    </source>
</evidence>